<feature type="compositionally biased region" description="Low complexity" evidence="7">
    <location>
        <begin position="178"/>
        <end position="187"/>
    </location>
</feature>
<accession>A0A915BV66</accession>
<evidence type="ECO:0000313" key="10">
    <source>
        <dbReference type="Proteomes" id="UP000887569"/>
    </source>
</evidence>
<keyword evidence="10" id="KW-1185">Reference proteome</keyword>
<protein>
    <submittedName>
        <fullName evidence="11">Protein kinase domain-containing protein</fullName>
    </submittedName>
</protein>
<evidence type="ECO:0000256" key="5">
    <source>
        <dbReference type="ARBA" id="ARBA00022840"/>
    </source>
</evidence>
<keyword evidence="8" id="KW-0812">Transmembrane</keyword>
<keyword evidence="8" id="KW-1133">Transmembrane helix</keyword>
<feature type="region of interest" description="Disordered" evidence="7">
    <location>
        <begin position="91"/>
        <end position="234"/>
    </location>
</feature>
<dbReference type="GO" id="GO:0004674">
    <property type="term" value="F:protein serine/threonine kinase activity"/>
    <property type="evidence" value="ECO:0007669"/>
    <property type="project" value="UniProtKB-KW"/>
</dbReference>
<dbReference type="GO" id="GO:0005634">
    <property type="term" value="C:nucleus"/>
    <property type="evidence" value="ECO:0007669"/>
    <property type="project" value="TreeGrafter"/>
</dbReference>
<dbReference type="InterPro" id="IPR008271">
    <property type="entry name" value="Ser/Thr_kinase_AS"/>
</dbReference>
<dbReference type="PANTHER" id="PTHR22974:SF21">
    <property type="entry name" value="DUAL SPECIFICITY PROTEIN KINASE TTK"/>
    <property type="match status" value="1"/>
</dbReference>
<feature type="domain" description="Protein kinase" evidence="9">
    <location>
        <begin position="244"/>
        <end position="507"/>
    </location>
</feature>
<dbReference type="Proteomes" id="UP000887569">
    <property type="component" value="Unplaced"/>
</dbReference>
<dbReference type="GO" id="GO:0033316">
    <property type="term" value="P:meiotic spindle assembly checkpoint signaling"/>
    <property type="evidence" value="ECO:0007669"/>
    <property type="project" value="TreeGrafter"/>
</dbReference>
<keyword evidence="4" id="KW-0418">Kinase</keyword>
<name>A0A915BV66_PARUN</name>
<dbReference type="GO" id="GO:0004712">
    <property type="term" value="F:protein serine/threonine/tyrosine kinase activity"/>
    <property type="evidence" value="ECO:0007669"/>
    <property type="project" value="TreeGrafter"/>
</dbReference>
<reference evidence="11" key="1">
    <citation type="submission" date="2022-11" db="UniProtKB">
        <authorList>
            <consortium name="WormBaseParasite"/>
        </authorList>
    </citation>
    <scope>IDENTIFICATION</scope>
</reference>
<dbReference type="PROSITE" id="PS00107">
    <property type="entry name" value="PROTEIN_KINASE_ATP"/>
    <property type="match status" value="1"/>
</dbReference>
<dbReference type="AlphaFoldDB" id="A0A915BV66"/>
<keyword evidence="1" id="KW-0723">Serine/threonine-protein kinase</keyword>
<dbReference type="FunFam" id="3.30.200.20:FF:000131">
    <property type="entry name" value="Dual specificity protein kinase TTK"/>
    <property type="match status" value="1"/>
</dbReference>
<dbReference type="GO" id="GO:0005524">
    <property type="term" value="F:ATP binding"/>
    <property type="evidence" value="ECO:0007669"/>
    <property type="project" value="UniProtKB-UniRule"/>
</dbReference>
<dbReference type="InterPro" id="IPR027084">
    <property type="entry name" value="Mps1_cat"/>
</dbReference>
<sequence>MWGVFSAAIKLRVSQRLWHCLVVGTGASGAGHRAVVKGFARFRLEGVCASPGSNYHFHRSESLIELRFRRVKEAMSTASIRERLREIRLRTTKSTDSTGRTGDVDKENSVATLPTGTRFVTAPLPRTNAVDENDAMSVVPTPSMSRPSTTGDLASSRIQGRPHRHRPLSVVEYEKDSTQGGKSSSQKQQERVTNAEHATPSVLLSSQRREDHLPPSRSLSACDKRDSHLSSSNGKHVLVNGRPYLLIDLLGKGGSSKVYQVLDETRKKCRAVKFVDLSEADSATKEAYLNEIKLLLELKDSGCVVQLFDYELRGSHLYMVMEKGDTDLATFLKTRRSKIDHIFIRFYWSEMLKCVHAIHSKGVVHSDLKPANFLLIGGNLKLIDFGIASSIPSNRTSIMKDSQMGTLSYMPPEALAGAEPQHGKEVYKVRKKWDVWSLGCILYNMVYGRTPYQHVVNCVQKINAIIHKPVEFGPIDDKELLDVMKKCLTKDPKKRAAVEELQMHPYLQKGMESLDESAVFKDDNYLLKVAEDLRSCTPRTSARKLRNLMQKRYADDDGNSTMKIICLLVLINAFCVEANDERSNDPNDALLSRIKRQFWYANDYGGFYAYNSARLIALIVGVIALTMCCLLPCICIIGIWFAGWFGIREARKRGTPKPSPEIAVVHEPVKRGYAIPTEERTEAIVYETKQRDRYFRRSPSPRGFDDYTYYKSSRL</sequence>
<evidence type="ECO:0000256" key="1">
    <source>
        <dbReference type="ARBA" id="ARBA00022527"/>
    </source>
</evidence>
<dbReference type="GO" id="GO:0000776">
    <property type="term" value="C:kinetochore"/>
    <property type="evidence" value="ECO:0007669"/>
    <property type="project" value="TreeGrafter"/>
</dbReference>
<keyword evidence="8" id="KW-0472">Membrane</keyword>
<evidence type="ECO:0000256" key="6">
    <source>
        <dbReference type="PROSITE-ProRule" id="PRU10141"/>
    </source>
</evidence>
<dbReference type="InterPro" id="IPR000719">
    <property type="entry name" value="Prot_kinase_dom"/>
</dbReference>
<dbReference type="PROSITE" id="PS50011">
    <property type="entry name" value="PROTEIN_KINASE_DOM"/>
    <property type="match status" value="1"/>
</dbReference>
<dbReference type="Gene3D" id="3.30.200.20">
    <property type="entry name" value="Phosphorylase Kinase, domain 1"/>
    <property type="match status" value="1"/>
</dbReference>
<dbReference type="GO" id="GO:0098813">
    <property type="term" value="P:nuclear chromosome segregation"/>
    <property type="evidence" value="ECO:0007669"/>
    <property type="project" value="UniProtKB-ARBA"/>
</dbReference>
<dbReference type="GO" id="GO:0034501">
    <property type="term" value="P:protein localization to kinetochore"/>
    <property type="evidence" value="ECO:0007669"/>
    <property type="project" value="TreeGrafter"/>
</dbReference>
<dbReference type="SUPFAM" id="SSF56112">
    <property type="entry name" value="Protein kinase-like (PK-like)"/>
    <property type="match status" value="1"/>
</dbReference>
<dbReference type="InterPro" id="IPR011009">
    <property type="entry name" value="Kinase-like_dom_sf"/>
</dbReference>
<dbReference type="CDD" id="cd14131">
    <property type="entry name" value="PKc_Mps1"/>
    <property type="match status" value="1"/>
</dbReference>
<evidence type="ECO:0000256" key="2">
    <source>
        <dbReference type="ARBA" id="ARBA00022679"/>
    </source>
</evidence>
<evidence type="ECO:0000313" key="11">
    <source>
        <dbReference type="WBParaSite" id="PgR062_g060_t01"/>
    </source>
</evidence>
<keyword evidence="5 6" id="KW-0067">ATP-binding</keyword>
<feature type="binding site" evidence="6">
    <location>
        <position position="273"/>
    </location>
    <ligand>
        <name>ATP</name>
        <dbReference type="ChEBI" id="CHEBI:30616"/>
    </ligand>
</feature>
<evidence type="ECO:0000259" key="9">
    <source>
        <dbReference type="PROSITE" id="PS50011"/>
    </source>
</evidence>
<dbReference type="Gene3D" id="1.10.510.10">
    <property type="entry name" value="Transferase(Phosphotransferase) domain 1"/>
    <property type="match status" value="1"/>
</dbReference>
<organism evidence="10 11">
    <name type="scientific">Parascaris univalens</name>
    <name type="common">Nematode worm</name>
    <dbReference type="NCBI Taxonomy" id="6257"/>
    <lineage>
        <taxon>Eukaryota</taxon>
        <taxon>Metazoa</taxon>
        <taxon>Ecdysozoa</taxon>
        <taxon>Nematoda</taxon>
        <taxon>Chromadorea</taxon>
        <taxon>Rhabditida</taxon>
        <taxon>Spirurina</taxon>
        <taxon>Ascaridomorpha</taxon>
        <taxon>Ascaridoidea</taxon>
        <taxon>Ascarididae</taxon>
        <taxon>Parascaris</taxon>
    </lineage>
</organism>
<proteinExistence type="predicted"/>
<dbReference type="Pfam" id="PF00069">
    <property type="entry name" value="Pkinase"/>
    <property type="match status" value="1"/>
</dbReference>
<dbReference type="PANTHER" id="PTHR22974">
    <property type="entry name" value="MIXED LINEAGE PROTEIN KINASE"/>
    <property type="match status" value="1"/>
</dbReference>
<dbReference type="GO" id="GO:0007094">
    <property type="term" value="P:mitotic spindle assembly checkpoint signaling"/>
    <property type="evidence" value="ECO:0007669"/>
    <property type="project" value="TreeGrafter"/>
</dbReference>
<evidence type="ECO:0000256" key="4">
    <source>
        <dbReference type="ARBA" id="ARBA00022777"/>
    </source>
</evidence>
<keyword evidence="2" id="KW-0808">Transferase</keyword>
<dbReference type="PROSITE" id="PS00108">
    <property type="entry name" value="PROTEIN_KINASE_ST"/>
    <property type="match status" value="1"/>
</dbReference>
<feature type="compositionally biased region" description="Polar residues" evidence="7">
    <location>
        <begin position="140"/>
        <end position="158"/>
    </location>
</feature>
<dbReference type="WBParaSite" id="PgR062_g060_t01">
    <property type="protein sequence ID" value="PgR062_g060_t01"/>
    <property type="gene ID" value="PgR062_g060"/>
</dbReference>
<evidence type="ECO:0000256" key="8">
    <source>
        <dbReference type="SAM" id="Phobius"/>
    </source>
</evidence>
<evidence type="ECO:0000256" key="7">
    <source>
        <dbReference type="SAM" id="MobiDB-lite"/>
    </source>
</evidence>
<feature type="transmembrane region" description="Helical" evidence="8">
    <location>
        <begin position="615"/>
        <end position="647"/>
    </location>
</feature>
<dbReference type="SMART" id="SM00220">
    <property type="entry name" value="S_TKc"/>
    <property type="match status" value="1"/>
</dbReference>
<evidence type="ECO:0000256" key="3">
    <source>
        <dbReference type="ARBA" id="ARBA00022741"/>
    </source>
</evidence>
<keyword evidence="3 6" id="KW-0547">Nucleotide-binding</keyword>
<dbReference type="InterPro" id="IPR017441">
    <property type="entry name" value="Protein_kinase_ATP_BS"/>
</dbReference>